<evidence type="ECO:0000256" key="3">
    <source>
        <dbReference type="ARBA" id="ARBA00022679"/>
    </source>
</evidence>
<keyword evidence="2" id="KW-0723">Serine/threonine-protein kinase</keyword>
<evidence type="ECO:0000256" key="2">
    <source>
        <dbReference type="ARBA" id="ARBA00022527"/>
    </source>
</evidence>
<dbReference type="FunFam" id="3.30.200.20:FF:000088">
    <property type="entry name" value="Casein kinase II subunit alpha"/>
    <property type="match status" value="1"/>
</dbReference>
<evidence type="ECO:0000256" key="1">
    <source>
        <dbReference type="ARBA" id="ARBA00012513"/>
    </source>
</evidence>
<organism evidence="11 12">
    <name type="scientific">Tetrahymena thermophila (strain SB210)</name>
    <dbReference type="NCBI Taxonomy" id="312017"/>
    <lineage>
        <taxon>Eukaryota</taxon>
        <taxon>Sar</taxon>
        <taxon>Alveolata</taxon>
        <taxon>Ciliophora</taxon>
        <taxon>Intramacronucleata</taxon>
        <taxon>Oligohymenophorea</taxon>
        <taxon>Hymenostomatida</taxon>
        <taxon>Tetrahymenina</taxon>
        <taxon>Tetrahymenidae</taxon>
        <taxon>Tetrahymena</taxon>
    </lineage>
</organism>
<dbReference type="Gene3D" id="3.30.200.20">
    <property type="entry name" value="Phosphorylase Kinase, domain 1"/>
    <property type="match status" value="1"/>
</dbReference>
<evidence type="ECO:0000313" key="11">
    <source>
        <dbReference type="EMBL" id="EAR82183.2"/>
    </source>
</evidence>
<dbReference type="PANTHER" id="PTHR24054">
    <property type="entry name" value="CASEIN KINASE II SUBUNIT ALPHA"/>
    <property type="match status" value="1"/>
</dbReference>
<dbReference type="EC" id="2.7.11.1" evidence="1"/>
<dbReference type="InterPro" id="IPR008271">
    <property type="entry name" value="Ser/Thr_kinase_AS"/>
</dbReference>
<dbReference type="GO" id="GO:0005829">
    <property type="term" value="C:cytosol"/>
    <property type="evidence" value="ECO:0007669"/>
    <property type="project" value="TreeGrafter"/>
</dbReference>
<dbReference type="GO" id="GO:0004674">
    <property type="term" value="F:protein serine/threonine kinase activity"/>
    <property type="evidence" value="ECO:0007669"/>
    <property type="project" value="UniProtKB-KW"/>
</dbReference>
<evidence type="ECO:0000313" key="12">
    <source>
        <dbReference type="Proteomes" id="UP000009168"/>
    </source>
</evidence>
<dbReference type="InterPro" id="IPR000719">
    <property type="entry name" value="Prot_kinase_dom"/>
</dbReference>
<dbReference type="InParanoid" id="Q22A74"/>
<keyword evidence="12" id="KW-1185">Reference proteome</keyword>
<evidence type="ECO:0000256" key="5">
    <source>
        <dbReference type="ARBA" id="ARBA00022777"/>
    </source>
</evidence>
<dbReference type="GO" id="GO:0005524">
    <property type="term" value="F:ATP binding"/>
    <property type="evidence" value="ECO:0007669"/>
    <property type="project" value="UniProtKB-KW"/>
</dbReference>
<keyword evidence="4" id="KW-0547">Nucleotide-binding</keyword>
<feature type="chain" id="PRO_5004200516" description="non-specific serine/threonine protein kinase" evidence="9">
    <location>
        <begin position="20"/>
        <end position="396"/>
    </location>
</feature>
<accession>Q22A74</accession>
<dbReference type="GeneID" id="7834368"/>
<evidence type="ECO:0000259" key="10">
    <source>
        <dbReference type="PROSITE" id="PS50011"/>
    </source>
</evidence>
<keyword evidence="3" id="KW-0808">Transferase</keyword>
<reference evidence="12" key="1">
    <citation type="journal article" date="2006" name="PLoS Biol.">
        <title>Macronuclear genome sequence of the ciliate Tetrahymena thermophila, a model eukaryote.</title>
        <authorList>
            <person name="Eisen J.A."/>
            <person name="Coyne R.S."/>
            <person name="Wu M."/>
            <person name="Wu D."/>
            <person name="Thiagarajan M."/>
            <person name="Wortman J.R."/>
            <person name="Badger J.H."/>
            <person name="Ren Q."/>
            <person name="Amedeo P."/>
            <person name="Jones K.M."/>
            <person name="Tallon L.J."/>
            <person name="Delcher A.L."/>
            <person name="Salzberg S.L."/>
            <person name="Silva J.C."/>
            <person name="Haas B.J."/>
            <person name="Majoros W.H."/>
            <person name="Farzad M."/>
            <person name="Carlton J.M."/>
            <person name="Smith R.K. Jr."/>
            <person name="Garg J."/>
            <person name="Pearlman R.E."/>
            <person name="Karrer K.M."/>
            <person name="Sun L."/>
            <person name="Manning G."/>
            <person name="Elde N.C."/>
            <person name="Turkewitz A.P."/>
            <person name="Asai D.J."/>
            <person name="Wilkes D.E."/>
            <person name="Wang Y."/>
            <person name="Cai H."/>
            <person name="Collins K."/>
            <person name="Stewart B.A."/>
            <person name="Lee S.R."/>
            <person name="Wilamowska K."/>
            <person name="Weinberg Z."/>
            <person name="Ruzzo W.L."/>
            <person name="Wloga D."/>
            <person name="Gaertig J."/>
            <person name="Frankel J."/>
            <person name="Tsao C.-C."/>
            <person name="Gorovsky M.A."/>
            <person name="Keeling P.J."/>
            <person name="Waller R.F."/>
            <person name="Patron N.J."/>
            <person name="Cherry J.M."/>
            <person name="Stover N.A."/>
            <person name="Krieger C.J."/>
            <person name="del Toro C."/>
            <person name="Ryder H.F."/>
            <person name="Williamson S.C."/>
            <person name="Barbeau R.A."/>
            <person name="Hamilton E.P."/>
            <person name="Orias E."/>
        </authorList>
    </citation>
    <scope>NUCLEOTIDE SEQUENCE [LARGE SCALE GENOMIC DNA]</scope>
    <source>
        <strain evidence="12">SB210</strain>
    </source>
</reference>
<dbReference type="Proteomes" id="UP000009168">
    <property type="component" value="Unassembled WGS sequence"/>
</dbReference>
<gene>
    <name evidence="11" type="ORF">TTHERM_01276350</name>
</gene>
<dbReference type="GO" id="GO:0005634">
    <property type="term" value="C:nucleus"/>
    <property type="evidence" value="ECO:0007669"/>
    <property type="project" value="TreeGrafter"/>
</dbReference>
<dbReference type="RefSeq" id="XP_001029846.2">
    <property type="nucleotide sequence ID" value="XM_001029846.2"/>
</dbReference>
<dbReference type="PROSITE" id="PS50011">
    <property type="entry name" value="PROTEIN_KINASE_DOM"/>
    <property type="match status" value="1"/>
</dbReference>
<keyword evidence="5 11" id="KW-0418">Kinase</keyword>
<dbReference type="SMART" id="SM00220">
    <property type="entry name" value="S_TKc"/>
    <property type="match status" value="1"/>
</dbReference>
<dbReference type="SUPFAM" id="SSF56112">
    <property type="entry name" value="Protein kinase-like (PK-like)"/>
    <property type="match status" value="1"/>
</dbReference>
<dbReference type="InterPro" id="IPR045216">
    <property type="entry name" value="CK2_alpha"/>
</dbReference>
<sequence>MFKFYAIIITIFFLSLSQGLSFEQNQTILSFQQFFSNNICFHEQTSLNQLHARGIDVNDYKKYDIDYGDHSKVEPIQLNQDEYLVGSKLGSGKFSDVYLGYNKSNNYEKILIKILRPNKIEKVQREISILTKVNSIENVPKFYGITVDKYYQVPSLFFEYIQGNTLKNIIQRFNEIDIRYYSYILIETIYQAHKIGVIHRDIKSANIIINHEKRVLKVIDWGLSDIYFPYSFNFCKIGTVNYKAPELILTDSYHINITPAVDIWASGVIIFQMMINSVPLIKGHNSYTALLDIIKIFGYKDVMRLSSWSGIPLNPQIYKEIQENKIYTEKGKGLKQLIDQDNVKYADPLGLDLIDKMLKILPNERISAKEALDHPYFDKIRQIIQTQRKNQNKKKG</sequence>
<evidence type="ECO:0000256" key="8">
    <source>
        <dbReference type="ARBA" id="ARBA00048679"/>
    </source>
</evidence>
<dbReference type="Pfam" id="PF00069">
    <property type="entry name" value="Pkinase"/>
    <property type="match status" value="1"/>
</dbReference>
<dbReference type="STRING" id="312017.Q22A74"/>
<dbReference type="Gene3D" id="1.10.510.10">
    <property type="entry name" value="Transferase(Phosphotransferase) domain 1"/>
    <property type="match status" value="1"/>
</dbReference>
<dbReference type="OrthoDB" id="10020333at2759"/>
<dbReference type="AlphaFoldDB" id="Q22A74"/>
<evidence type="ECO:0000256" key="4">
    <source>
        <dbReference type="ARBA" id="ARBA00022741"/>
    </source>
</evidence>
<dbReference type="PROSITE" id="PS00108">
    <property type="entry name" value="PROTEIN_KINASE_ST"/>
    <property type="match status" value="1"/>
</dbReference>
<keyword evidence="9" id="KW-0732">Signal</keyword>
<protein>
    <recommendedName>
        <fullName evidence="1">non-specific serine/threonine protein kinase</fullName>
        <ecNumber evidence="1">2.7.11.1</ecNumber>
    </recommendedName>
</protein>
<name>Q22A74_TETTS</name>
<feature type="signal peptide" evidence="9">
    <location>
        <begin position="1"/>
        <end position="19"/>
    </location>
</feature>
<feature type="domain" description="Protein kinase" evidence="10">
    <location>
        <begin position="83"/>
        <end position="377"/>
    </location>
</feature>
<dbReference type="KEGG" id="tet:TTHERM_01276350"/>
<comment type="catalytic activity">
    <reaction evidence="8">
        <text>L-seryl-[protein] + ATP = O-phospho-L-seryl-[protein] + ADP + H(+)</text>
        <dbReference type="Rhea" id="RHEA:17989"/>
        <dbReference type="Rhea" id="RHEA-COMP:9863"/>
        <dbReference type="Rhea" id="RHEA-COMP:11604"/>
        <dbReference type="ChEBI" id="CHEBI:15378"/>
        <dbReference type="ChEBI" id="CHEBI:29999"/>
        <dbReference type="ChEBI" id="CHEBI:30616"/>
        <dbReference type="ChEBI" id="CHEBI:83421"/>
        <dbReference type="ChEBI" id="CHEBI:456216"/>
        <dbReference type="EC" id="2.7.11.1"/>
    </reaction>
</comment>
<dbReference type="PANTHER" id="PTHR24054:SF0">
    <property type="entry name" value="CASEIN KINASE II SUBUNIT ALPHA"/>
    <property type="match status" value="1"/>
</dbReference>
<proteinExistence type="predicted"/>
<evidence type="ECO:0000256" key="7">
    <source>
        <dbReference type="ARBA" id="ARBA00047899"/>
    </source>
</evidence>
<keyword evidence="6" id="KW-0067">ATP-binding</keyword>
<comment type="catalytic activity">
    <reaction evidence="7">
        <text>L-threonyl-[protein] + ATP = O-phospho-L-threonyl-[protein] + ADP + H(+)</text>
        <dbReference type="Rhea" id="RHEA:46608"/>
        <dbReference type="Rhea" id="RHEA-COMP:11060"/>
        <dbReference type="Rhea" id="RHEA-COMP:11605"/>
        <dbReference type="ChEBI" id="CHEBI:15378"/>
        <dbReference type="ChEBI" id="CHEBI:30013"/>
        <dbReference type="ChEBI" id="CHEBI:30616"/>
        <dbReference type="ChEBI" id="CHEBI:61977"/>
        <dbReference type="ChEBI" id="CHEBI:456216"/>
        <dbReference type="EC" id="2.7.11.1"/>
    </reaction>
</comment>
<dbReference type="EMBL" id="GG662279">
    <property type="protein sequence ID" value="EAR82183.2"/>
    <property type="molecule type" value="Genomic_DNA"/>
</dbReference>
<dbReference type="GO" id="GO:0005956">
    <property type="term" value="C:protein kinase CK2 complex"/>
    <property type="evidence" value="ECO:0007669"/>
    <property type="project" value="TreeGrafter"/>
</dbReference>
<dbReference type="GO" id="GO:0051726">
    <property type="term" value="P:regulation of cell cycle"/>
    <property type="evidence" value="ECO:0007669"/>
    <property type="project" value="TreeGrafter"/>
</dbReference>
<dbReference type="InterPro" id="IPR011009">
    <property type="entry name" value="Kinase-like_dom_sf"/>
</dbReference>
<evidence type="ECO:0000256" key="9">
    <source>
        <dbReference type="SAM" id="SignalP"/>
    </source>
</evidence>
<dbReference type="HOGENOM" id="CLU_922835_0_0_1"/>
<evidence type="ECO:0000256" key="6">
    <source>
        <dbReference type="ARBA" id="ARBA00022840"/>
    </source>
</evidence>